<dbReference type="AlphaFoldDB" id="A0A0R1VZU4"/>
<sequence length="360" mass="40098">MDVSIDYTNNANKGSFDSVALSGTSLNVRGWHASNDAVGKPYSFIILYDKATHQQLGRYPITRLTRNDVHAAYPNIYQSAQSGFSLNIPFSSSLANKKIEVVSRYSSSATGDGNYVDYVSPKTYEFNQNRASFDSVKIVGNQLQIKGWHASDQSVGKPYSYIFVYDKNAHKELARYKITRTIRNDVGSAYPNIYNATNSGFNISVPFLGKFAGKDLQIISRYSSISSGEGSTVNYWSPKTYKFDANRGYLDSAVISGNTLKVRGWHISDLSADKPYSFIIIYDPSAHRELARFSITRTIRNNAGKSFSTIYNSTNSGFSLSVPAKTAFKNRKVQIISRYSNSTNGEGSYTDYRSTARKLN</sequence>
<evidence type="ECO:0000313" key="2">
    <source>
        <dbReference type="Proteomes" id="UP000051315"/>
    </source>
</evidence>
<proteinExistence type="predicted"/>
<dbReference type="RefSeq" id="WP_057825154.1">
    <property type="nucleotide sequence ID" value="NZ_AZFX01000078.1"/>
</dbReference>
<dbReference type="PATRIC" id="fig|1423735.3.peg.309"/>
<dbReference type="EMBL" id="AZFX01000078">
    <property type="protein sequence ID" value="KRM08697.1"/>
    <property type="molecule type" value="Genomic_DNA"/>
</dbReference>
<dbReference type="STRING" id="1423735.FC15_GL000303"/>
<organism evidence="1 2">
    <name type="scientific">Lapidilactobacillus concavus DSM 17758</name>
    <dbReference type="NCBI Taxonomy" id="1423735"/>
    <lineage>
        <taxon>Bacteria</taxon>
        <taxon>Bacillati</taxon>
        <taxon>Bacillota</taxon>
        <taxon>Bacilli</taxon>
        <taxon>Lactobacillales</taxon>
        <taxon>Lactobacillaceae</taxon>
        <taxon>Lapidilactobacillus</taxon>
    </lineage>
</organism>
<dbReference type="OrthoDB" id="9816557at2"/>
<comment type="caution">
    <text evidence="1">The sequence shown here is derived from an EMBL/GenBank/DDBJ whole genome shotgun (WGS) entry which is preliminary data.</text>
</comment>
<protein>
    <submittedName>
        <fullName evidence="1">Mannosyl-glycoprotein endo-beta-n-acetylglucosaminidase</fullName>
    </submittedName>
</protein>
<keyword evidence="2" id="KW-1185">Reference proteome</keyword>
<gene>
    <name evidence="1" type="ORF">FC15_GL000303</name>
</gene>
<accession>A0A0R1VZU4</accession>
<name>A0A0R1VZU4_9LACO</name>
<dbReference type="Proteomes" id="UP000051315">
    <property type="component" value="Unassembled WGS sequence"/>
</dbReference>
<evidence type="ECO:0000313" key="1">
    <source>
        <dbReference type="EMBL" id="KRM08697.1"/>
    </source>
</evidence>
<reference evidence="1 2" key="1">
    <citation type="journal article" date="2015" name="Genome Announc.">
        <title>Expanding the biotechnology potential of lactobacilli through comparative genomics of 213 strains and associated genera.</title>
        <authorList>
            <person name="Sun Z."/>
            <person name="Harris H.M."/>
            <person name="McCann A."/>
            <person name="Guo C."/>
            <person name="Argimon S."/>
            <person name="Zhang W."/>
            <person name="Yang X."/>
            <person name="Jeffery I.B."/>
            <person name="Cooney J.C."/>
            <person name="Kagawa T.F."/>
            <person name="Liu W."/>
            <person name="Song Y."/>
            <person name="Salvetti E."/>
            <person name="Wrobel A."/>
            <person name="Rasinkangas P."/>
            <person name="Parkhill J."/>
            <person name="Rea M.C."/>
            <person name="O'Sullivan O."/>
            <person name="Ritari J."/>
            <person name="Douillard F.P."/>
            <person name="Paul Ross R."/>
            <person name="Yang R."/>
            <person name="Briner A.E."/>
            <person name="Felis G.E."/>
            <person name="de Vos W.M."/>
            <person name="Barrangou R."/>
            <person name="Klaenhammer T.R."/>
            <person name="Caufield P.W."/>
            <person name="Cui Y."/>
            <person name="Zhang H."/>
            <person name="O'Toole P.W."/>
        </authorList>
    </citation>
    <scope>NUCLEOTIDE SEQUENCE [LARGE SCALE GENOMIC DNA]</scope>
    <source>
        <strain evidence="1 2">DSM 17758</strain>
    </source>
</reference>